<feature type="compositionally biased region" description="Polar residues" evidence="1">
    <location>
        <begin position="1236"/>
        <end position="1264"/>
    </location>
</feature>
<feature type="compositionally biased region" description="Basic and acidic residues" evidence="1">
    <location>
        <begin position="1402"/>
        <end position="1436"/>
    </location>
</feature>
<feature type="region of interest" description="Disordered" evidence="1">
    <location>
        <begin position="43"/>
        <end position="245"/>
    </location>
</feature>
<feature type="compositionally biased region" description="Low complexity" evidence="1">
    <location>
        <begin position="43"/>
        <end position="54"/>
    </location>
</feature>
<dbReference type="InParanoid" id="A0A0C3E0S5"/>
<evidence type="ECO:0000313" key="2">
    <source>
        <dbReference type="EMBL" id="KIN07933.1"/>
    </source>
</evidence>
<feature type="compositionally biased region" description="Polar residues" evidence="1">
    <location>
        <begin position="547"/>
        <end position="561"/>
    </location>
</feature>
<feature type="compositionally biased region" description="Acidic residues" evidence="1">
    <location>
        <begin position="1320"/>
        <end position="1334"/>
    </location>
</feature>
<feature type="compositionally biased region" description="Polar residues" evidence="1">
    <location>
        <begin position="1163"/>
        <end position="1200"/>
    </location>
</feature>
<evidence type="ECO:0000256" key="1">
    <source>
        <dbReference type="SAM" id="MobiDB-lite"/>
    </source>
</evidence>
<dbReference type="Proteomes" id="UP000054321">
    <property type="component" value="Unassembled WGS sequence"/>
</dbReference>
<dbReference type="STRING" id="913774.A0A0C3E0S5"/>
<feature type="compositionally biased region" description="Basic and acidic residues" evidence="1">
    <location>
        <begin position="983"/>
        <end position="992"/>
    </location>
</feature>
<feature type="compositionally biased region" description="Low complexity" evidence="1">
    <location>
        <begin position="1128"/>
        <end position="1140"/>
    </location>
</feature>
<gene>
    <name evidence="2" type="ORF">OIDMADRAFT_22776</name>
</gene>
<feature type="region of interest" description="Disordered" evidence="1">
    <location>
        <begin position="530"/>
        <end position="597"/>
    </location>
</feature>
<dbReference type="EMBL" id="KN832870">
    <property type="protein sequence ID" value="KIN07933.1"/>
    <property type="molecule type" value="Genomic_DNA"/>
</dbReference>
<feature type="region of interest" description="Disordered" evidence="1">
    <location>
        <begin position="610"/>
        <end position="666"/>
    </location>
</feature>
<accession>A0A0C3E0S5</accession>
<feature type="compositionally biased region" description="Basic and acidic residues" evidence="1">
    <location>
        <begin position="671"/>
        <end position="681"/>
    </location>
</feature>
<feature type="region of interest" description="Disordered" evidence="1">
    <location>
        <begin position="333"/>
        <end position="513"/>
    </location>
</feature>
<feature type="region of interest" description="Disordered" evidence="1">
    <location>
        <begin position="1128"/>
        <end position="1347"/>
    </location>
</feature>
<feature type="region of interest" description="Disordered" evidence="1">
    <location>
        <begin position="1362"/>
        <end position="1471"/>
    </location>
</feature>
<reference evidence="3" key="2">
    <citation type="submission" date="2015-01" db="EMBL/GenBank/DDBJ databases">
        <title>Evolutionary Origins and Diversification of the Mycorrhizal Mutualists.</title>
        <authorList>
            <consortium name="DOE Joint Genome Institute"/>
            <consortium name="Mycorrhizal Genomics Consortium"/>
            <person name="Kohler A."/>
            <person name="Kuo A."/>
            <person name="Nagy L.G."/>
            <person name="Floudas D."/>
            <person name="Copeland A."/>
            <person name="Barry K.W."/>
            <person name="Cichocki N."/>
            <person name="Veneault-Fourrey C."/>
            <person name="LaButti K."/>
            <person name="Lindquist E.A."/>
            <person name="Lipzen A."/>
            <person name="Lundell T."/>
            <person name="Morin E."/>
            <person name="Murat C."/>
            <person name="Riley R."/>
            <person name="Ohm R."/>
            <person name="Sun H."/>
            <person name="Tunlid A."/>
            <person name="Henrissat B."/>
            <person name="Grigoriev I.V."/>
            <person name="Hibbett D.S."/>
            <person name="Martin F."/>
        </authorList>
    </citation>
    <scope>NUCLEOTIDE SEQUENCE [LARGE SCALE GENOMIC DNA]</scope>
    <source>
        <strain evidence="3">Zn</strain>
    </source>
</reference>
<name>A0A0C3E0S5_OIDMZ</name>
<feature type="region of interest" description="Disordered" evidence="1">
    <location>
        <begin position="720"/>
        <end position="903"/>
    </location>
</feature>
<feature type="compositionally biased region" description="Polar residues" evidence="1">
    <location>
        <begin position="847"/>
        <end position="859"/>
    </location>
</feature>
<feature type="compositionally biased region" description="Polar residues" evidence="1">
    <location>
        <begin position="1212"/>
        <end position="1222"/>
    </location>
</feature>
<protein>
    <submittedName>
        <fullName evidence="2">Uncharacterized protein</fullName>
    </submittedName>
</protein>
<feature type="compositionally biased region" description="Low complexity" evidence="1">
    <location>
        <begin position="1372"/>
        <end position="1384"/>
    </location>
</feature>
<feature type="region of interest" description="Disordered" evidence="1">
    <location>
        <begin position="671"/>
        <end position="690"/>
    </location>
</feature>
<feature type="compositionally biased region" description="Low complexity" evidence="1">
    <location>
        <begin position="1072"/>
        <end position="1086"/>
    </location>
</feature>
<evidence type="ECO:0000313" key="3">
    <source>
        <dbReference type="Proteomes" id="UP000054321"/>
    </source>
</evidence>
<organism evidence="2 3">
    <name type="scientific">Oidiodendron maius (strain Zn)</name>
    <dbReference type="NCBI Taxonomy" id="913774"/>
    <lineage>
        <taxon>Eukaryota</taxon>
        <taxon>Fungi</taxon>
        <taxon>Dikarya</taxon>
        <taxon>Ascomycota</taxon>
        <taxon>Pezizomycotina</taxon>
        <taxon>Leotiomycetes</taxon>
        <taxon>Leotiomycetes incertae sedis</taxon>
        <taxon>Myxotrichaceae</taxon>
        <taxon>Oidiodendron</taxon>
    </lineage>
</organism>
<feature type="compositionally biased region" description="Polar residues" evidence="1">
    <location>
        <begin position="462"/>
        <end position="481"/>
    </location>
</feature>
<sequence>MFGSRRKRGSSNPPLNSPTANANATTAAASAFLKNQASNASLSAAAAAAALRARPTTPVSVGDVQTKRMLRRAGSNSSMGSSIAGSTRGPQGSALERRGSSGSMSERTFRDPSPARAVPSSPDAPPVPSIPKNITQSLSAVHRRTASLDPPARITSPLPTKATGRGSSLGPAITATPPRRPGSRVPSLSSVQELTGVDRPGSRGSVNFSLPTSSRPTSPISPRLLTSPSPKRTHQPRVASPTNSNLVYDPNTRSFLPLSEILAIEQRVLDVSNQSVKKKKRISPKQNTGRHLADGTVGGRVRGTAIDEMEAAKQTAILTVEAAKRNLPPAIAAVPASTPAEPPIRQTTPARAKPAPKSTSVGILSDSESDGQSYIPNSSDNESEVSSPPSKFNTRAGALLAKKPSIVREDKEREEEEEMVEDSTPRPAGVYNGLGMDTTSRTISPSPLPRLSVDRGHVRGQTLASATLAQERQQTRSTSQPTPEPVISDTAPTTSNEVGLGMVGAGRGGRVHSVSPARAPQFVQIPDHLAVKHSPPPRSISPRKSALKQSSSDSPRGQSPASGVHFGYGSNASETSAGSAGDSEEQSLPRKKSVRVSFDENNVIVGRAAGQESFVSPLSESPLGEFPSKRSWLSLTGRGKKKDGMPTMENDEFMQPRPALPSFGSIRERKHVRESVEERPLVKPSDIGEGLGLTAGSVGAPLGQSNDHIVGAIFSQDAASKNPANISRSREPLPPQVTSVEGSGYHSDGDSTIGGDSVDQHDGGAITPVQAPSKSVIQQADAHLAPVADSGIIVDGSGSDKVPKIAISGATPTLDEAPNRKSWPDVPGGWSESNNSDSESQSQGESPTSEHPTVNSTPATVGIAEPRPSGAQRGSPVLGHIAAENSHENPTIIEETEESDATSIYSDAAEELSDVEGGFMSLDAVADSPVPHGRPSGLVTSAISERPIHMDQPANESHQPAIDDSWEKAQSYWGSLSAERKLQLEQEAREEADASDSTIEPPKPTPKPKKNKKTGALQPALGGSDAEAQLAAENRNYMIEPGSQSSPGHYIPAMRASMRAGPLPGPPETHMRMSMRSSGSMRSSMRGPPPMAQQKGSLVKRNRPMSVPTPNITLDTAAVNAHVQALSAVAAARDSSRAAQTPTLRRTGSGDSESSFKRKRAGENTSFKRSMRSSMDSPTGRQQSPNQSSRFSLRSLSPTGSGIGRLPFTSAAPANTISTGSMRASLRNPAPAKSSKLLSTFSRGSSQLSKGKPPTQRQRTSRFADSSDEEDDGRPAFRSRFIDSSDDEAPAPSGAGGGFSRGTMRANQPVRGIPRPAGVEDGDSSDLPDSDDETIPSPAVKRQNGSTVLGFGQAAALGTDALRRSGSGRGVPGSLSLGTLSAASPRRSRGGNLMSILRRKKDPASKVRKADVESAARRDTPLERSKSDLQAVRRNDSYNSTGSGKPKLQKRNPTASWPLPPPEPETHELDAGDYRPVTADAAGGVVSRELSNGVNPVKDEAVIETAPELGPRRVTAESLPMDLSVNGISKGRKKKFSMLRKIFRLDER</sequence>
<feature type="region of interest" description="Disordered" evidence="1">
    <location>
        <begin position="983"/>
        <end position="1111"/>
    </location>
</feature>
<proteinExistence type="predicted"/>
<keyword evidence="3" id="KW-1185">Reference proteome</keyword>
<feature type="compositionally biased region" description="Low complexity" evidence="1">
    <location>
        <begin position="74"/>
        <end position="86"/>
    </location>
</feature>
<feature type="compositionally biased region" description="Low complexity" evidence="1">
    <location>
        <begin position="100"/>
        <end position="121"/>
    </location>
</feature>
<feature type="compositionally biased region" description="Low complexity" evidence="1">
    <location>
        <begin position="828"/>
        <end position="846"/>
    </location>
</feature>
<feature type="compositionally biased region" description="Acidic residues" evidence="1">
    <location>
        <begin position="412"/>
        <end position="421"/>
    </location>
</feature>
<reference evidence="2 3" key="1">
    <citation type="submission" date="2014-04" db="EMBL/GenBank/DDBJ databases">
        <authorList>
            <consortium name="DOE Joint Genome Institute"/>
            <person name="Kuo A."/>
            <person name="Martino E."/>
            <person name="Perotto S."/>
            <person name="Kohler A."/>
            <person name="Nagy L.G."/>
            <person name="Floudas D."/>
            <person name="Copeland A."/>
            <person name="Barry K.W."/>
            <person name="Cichocki N."/>
            <person name="Veneault-Fourrey C."/>
            <person name="LaButti K."/>
            <person name="Lindquist E.A."/>
            <person name="Lipzen A."/>
            <person name="Lundell T."/>
            <person name="Morin E."/>
            <person name="Murat C."/>
            <person name="Sun H."/>
            <person name="Tunlid A."/>
            <person name="Henrissat B."/>
            <person name="Grigoriev I.V."/>
            <person name="Hibbett D.S."/>
            <person name="Martin F."/>
            <person name="Nordberg H.P."/>
            <person name="Cantor M.N."/>
            <person name="Hua S.X."/>
        </authorList>
    </citation>
    <scope>NUCLEOTIDE SEQUENCE [LARGE SCALE GENOMIC DNA]</scope>
    <source>
        <strain evidence="2 3">Zn</strain>
    </source>
</reference>
<feature type="region of interest" description="Disordered" evidence="1">
    <location>
        <begin position="924"/>
        <end position="966"/>
    </location>
</feature>
<feature type="compositionally biased region" description="Low complexity" evidence="1">
    <location>
        <begin position="10"/>
        <end position="22"/>
    </location>
</feature>
<dbReference type="HOGENOM" id="CLU_002643_0_0_1"/>
<feature type="compositionally biased region" description="Polar residues" evidence="1">
    <location>
        <begin position="370"/>
        <end position="393"/>
    </location>
</feature>
<feature type="compositionally biased region" description="Low complexity" evidence="1">
    <location>
        <begin position="209"/>
        <end position="225"/>
    </location>
</feature>
<feature type="compositionally biased region" description="Polar residues" evidence="1">
    <location>
        <begin position="1141"/>
        <end position="1153"/>
    </location>
</feature>
<dbReference type="OrthoDB" id="5423926at2759"/>
<feature type="region of interest" description="Disordered" evidence="1">
    <location>
        <begin position="1"/>
        <end position="22"/>
    </location>
</feature>